<dbReference type="Gene3D" id="3.30.1360.120">
    <property type="entry name" value="Probable tRNA modification gtpase trme, domain 1"/>
    <property type="match status" value="1"/>
</dbReference>
<keyword evidence="4" id="KW-0808">Transferase</keyword>
<dbReference type="InterPro" id="IPR013977">
    <property type="entry name" value="GcvT_C"/>
</dbReference>
<reference evidence="4 5" key="1">
    <citation type="journal article" date="2019" name="Nat. Microbiol.">
        <title>Mediterranean grassland soil C-N compound turnover is dependent on rainfall and depth, and is mediated by genomically divergent microorganisms.</title>
        <authorList>
            <person name="Diamond S."/>
            <person name="Andeer P.F."/>
            <person name="Li Z."/>
            <person name="Crits-Christoph A."/>
            <person name="Burstein D."/>
            <person name="Anantharaman K."/>
            <person name="Lane K.R."/>
            <person name="Thomas B.C."/>
            <person name="Pan C."/>
            <person name="Northen T.R."/>
            <person name="Banfield J.F."/>
        </authorList>
    </citation>
    <scope>NUCLEOTIDE SEQUENCE [LARGE SCALE GENOMIC DNA]</scope>
    <source>
        <strain evidence="4">WS_4</strain>
    </source>
</reference>
<dbReference type="EMBL" id="VBOU01000079">
    <property type="protein sequence ID" value="TMQ53914.1"/>
    <property type="molecule type" value="Genomic_DNA"/>
</dbReference>
<feature type="binding site" evidence="1">
    <location>
        <position position="195"/>
    </location>
    <ligand>
        <name>substrate</name>
    </ligand>
</feature>
<dbReference type="GO" id="GO:0016740">
    <property type="term" value="F:transferase activity"/>
    <property type="evidence" value="ECO:0007669"/>
    <property type="project" value="UniProtKB-KW"/>
</dbReference>
<dbReference type="AlphaFoldDB" id="A0A538SRK6"/>
<name>A0A538SRK6_UNCEI</name>
<evidence type="ECO:0000259" key="3">
    <source>
        <dbReference type="Pfam" id="PF08669"/>
    </source>
</evidence>
<sequence>MLKTTPFHSRTAPLVRAQTWRRWSGYQMASAYDPHPDREYAAIRNAAALIDVSPLHKYMLTGTDSRRLLDRMITRDMTKCSVGQVYYTPWCDAAGKVIDDGTVSRLAETTYRLTSADSSLRWLRMNAVGMDVQIEDVSERVGALALQGPLSLAILRQTSSADLAKLKYFRVVETSVAGVPVHVSRTGYTGDLGYEIWVVAPRAEELWDGLIQAGKPYGITPAGVWALDIARIEAGLIMLDVDYFSAHHALIESRKSSPYEINLGWAVSPTKGPFNGRRALAAERARGPAWGFVGLELDWDSFERLFRAHHLPPHLSNIAWRSSAPVYSAGRQVGYATSGCWSPLLKKSLALAHLRAPYFEASTEVELEITVEHQRKTAHATVRKLPFFDPERKKA</sequence>
<gene>
    <name evidence="4" type="ORF">E6K74_08290</name>
</gene>
<dbReference type="PIRSF" id="PIRSF006487">
    <property type="entry name" value="GcvT"/>
    <property type="match status" value="1"/>
</dbReference>
<dbReference type="Pfam" id="PF08669">
    <property type="entry name" value="GCV_T_C"/>
    <property type="match status" value="1"/>
</dbReference>
<comment type="caution">
    <text evidence="4">The sequence shown here is derived from an EMBL/GenBank/DDBJ whole genome shotgun (WGS) entry which is preliminary data.</text>
</comment>
<dbReference type="InterPro" id="IPR028896">
    <property type="entry name" value="GcvT/YgfZ/DmdA"/>
</dbReference>
<dbReference type="InterPro" id="IPR029043">
    <property type="entry name" value="GcvT/YgfZ_C"/>
</dbReference>
<accession>A0A538SRK6</accession>
<organism evidence="4 5">
    <name type="scientific">Eiseniibacteriota bacterium</name>
    <dbReference type="NCBI Taxonomy" id="2212470"/>
    <lineage>
        <taxon>Bacteria</taxon>
        <taxon>Candidatus Eiseniibacteriota</taxon>
    </lineage>
</organism>
<dbReference type="InterPro" id="IPR027266">
    <property type="entry name" value="TrmE/GcvT-like"/>
</dbReference>
<feature type="domain" description="Aminomethyltransferase C-terminal" evidence="3">
    <location>
        <begin position="319"/>
        <end position="389"/>
    </location>
</feature>
<dbReference type="Pfam" id="PF01571">
    <property type="entry name" value="GCV_T"/>
    <property type="match status" value="1"/>
</dbReference>
<dbReference type="PANTHER" id="PTHR43757">
    <property type="entry name" value="AMINOMETHYLTRANSFERASE"/>
    <property type="match status" value="1"/>
</dbReference>
<evidence type="ECO:0000256" key="1">
    <source>
        <dbReference type="PIRSR" id="PIRSR006487-1"/>
    </source>
</evidence>
<dbReference type="SUPFAM" id="SSF101790">
    <property type="entry name" value="Aminomethyltransferase beta-barrel domain"/>
    <property type="match status" value="1"/>
</dbReference>
<evidence type="ECO:0000313" key="4">
    <source>
        <dbReference type="EMBL" id="TMQ53914.1"/>
    </source>
</evidence>
<proteinExistence type="predicted"/>
<dbReference type="Proteomes" id="UP000319829">
    <property type="component" value="Unassembled WGS sequence"/>
</dbReference>
<dbReference type="InterPro" id="IPR006222">
    <property type="entry name" value="GCVT_N"/>
</dbReference>
<dbReference type="PANTHER" id="PTHR43757:SF2">
    <property type="entry name" value="AMINOMETHYLTRANSFERASE, MITOCHONDRIAL"/>
    <property type="match status" value="1"/>
</dbReference>
<evidence type="ECO:0000259" key="2">
    <source>
        <dbReference type="Pfam" id="PF01571"/>
    </source>
</evidence>
<evidence type="ECO:0000313" key="5">
    <source>
        <dbReference type="Proteomes" id="UP000319829"/>
    </source>
</evidence>
<dbReference type="SUPFAM" id="SSF103025">
    <property type="entry name" value="Folate-binding domain"/>
    <property type="match status" value="1"/>
</dbReference>
<protein>
    <submittedName>
        <fullName evidence="4">Aminomethyl transferase family protein</fullName>
    </submittedName>
</protein>
<feature type="domain" description="GCVT N-terminal" evidence="2">
    <location>
        <begin position="14"/>
        <end position="270"/>
    </location>
</feature>